<dbReference type="EMBL" id="GBRD01009225">
    <property type="protein sequence ID" value="JAG56596.1"/>
    <property type="molecule type" value="Transcribed_RNA"/>
</dbReference>
<feature type="non-terminal residue" evidence="1">
    <location>
        <position position="122"/>
    </location>
</feature>
<reference evidence="1" key="1">
    <citation type="submission" date="2014-09" db="EMBL/GenBank/DDBJ databases">
        <authorList>
            <person name="Magalhaes I.L.F."/>
            <person name="Oliveira U."/>
            <person name="Santos F.R."/>
            <person name="Vidigal T.H.D.A."/>
            <person name="Brescovit A.D."/>
            <person name="Santos A.J."/>
        </authorList>
    </citation>
    <scope>NUCLEOTIDE SEQUENCE</scope>
</reference>
<proteinExistence type="predicted"/>
<accession>A0A0K8STT5</accession>
<name>A0A0K8STT5_LYGHE</name>
<organism evidence="1">
    <name type="scientific">Lygus hesperus</name>
    <name type="common">Western plant bug</name>
    <dbReference type="NCBI Taxonomy" id="30085"/>
    <lineage>
        <taxon>Eukaryota</taxon>
        <taxon>Metazoa</taxon>
        <taxon>Ecdysozoa</taxon>
        <taxon>Arthropoda</taxon>
        <taxon>Hexapoda</taxon>
        <taxon>Insecta</taxon>
        <taxon>Pterygota</taxon>
        <taxon>Neoptera</taxon>
        <taxon>Paraneoptera</taxon>
        <taxon>Hemiptera</taxon>
        <taxon>Heteroptera</taxon>
        <taxon>Panheteroptera</taxon>
        <taxon>Cimicomorpha</taxon>
        <taxon>Miridae</taxon>
        <taxon>Mirini</taxon>
        <taxon>Lygus</taxon>
    </lineage>
</organism>
<feature type="non-terminal residue" evidence="1">
    <location>
        <position position="1"/>
    </location>
</feature>
<evidence type="ECO:0000313" key="1">
    <source>
        <dbReference type="EMBL" id="JAG56596.1"/>
    </source>
</evidence>
<protein>
    <submittedName>
        <fullName evidence="1">Uncharacterized protein</fullName>
    </submittedName>
</protein>
<dbReference type="AlphaFoldDB" id="A0A0K8STT5"/>
<sequence length="122" mass="13889">QFSCKWLRDVRVYYLGYRVGEHLDNRLVLFNGFQVDNRDLECAALGEDVGFVFSGSVLFTVATGWRWCTSHAEPEQIFICTANEESVEDGQVRSVHNLIEVPWNVSGMLNKLVSPQSNSYQP</sequence>